<protein>
    <submittedName>
        <fullName evidence="1">Uncharacterized protein</fullName>
    </submittedName>
</protein>
<organism evidence="1 2">
    <name type="scientific">Rhodococcus erythropolis</name>
    <name type="common">Arthrobacter picolinophilus</name>
    <dbReference type="NCBI Taxonomy" id="1833"/>
    <lineage>
        <taxon>Bacteria</taxon>
        <taxon>Bacillati</taxon>
        <taxon>Actinomycetota</taxon>
        <taxon>Actinomycetes</taxon>
        <taxon>Mycobacteriales</taxon>
        <taxon>Nocardiaceae</taxon>
        <taxon>Rhodococcus</taxon>
        <taxon>Rhodococcus erythropolis group</taxon>
    </lineage>
</organism>
<sequence length="148" mass="17202">MPEQTPRELTDRLINSLHVPKDAGENADGLRRILMRIPDGWGRWIGHRKGWYPLVIRLDEALAAVDPNYEVDQVKEKYGALRFYFSSEIDREDGRQQWQQMETLVEAAESESTKICEECGSRTDVRQRKFSYRIETLCELCAATYSSD</sequence>
<dbReference type="AlphaFoldDB" id="A0A8I0ZKZ3"/>
<dbReference type="EMBL" id="JAECSB010000014">
    <property type="protein sequence ID" value="MBH5141426.1"/>
    <property type="molecule type" value="Genomic_DNA"/>
</dbReference>
<evidence type="ECO:0000313" key="2">
    <source>
        <dbReference type="Proteomes" id="UP000627573"/>
    </source>
</evidence>
<evidence type="ECO:0000313" key="1">
    <source>
        <dbReference type="EMBL" id="MBH5141426.1"/>
    </source>
</evidence>
<keyword evidence="2" id="KW-1185">Reference proteome</keyword>
<proteinExistence type="predicted"/>
<dbReference type="RefSeq" id="WP_197940463.1">
    <property type="nucleotide sequence ID" value="NZ_JAECSB010000014.1"/>
</dbReference>
<accession>A0A8I0ZKZ3</accession>
<name>A0A8I0ZKZ3_RHOER</name>
<reference evidence="1 2" key="1">
    <citation type="submission" date="2020-12" db="EMBL/GenBank/DDBJ databases">
        <title>Draft genome sequence of furan degrading bacterial strain FUR100.</title>
        <authorList>
            <person name="Woiski C."/>
        </authorList>
    </citation>
    <scope>NUCLEOTIDE SEQUENCE [LARGE SCALE GENOMIC DNA]</scope>
    <source>
        <strain evidence="1 2">FUR100</strain>
    </source>
</reference>
<gene>
    <name evidence="1" type="ORF">I3517_02195</name>
</gene>
<dbReference type="Proteomes" id="UP000627573">
    <property type="component" value="Unassembled WGS sequence"/>
</dbReference>
<comment type="caution">
    <text evidence="1">The sequence shown here is derived from an EMBL/GenBank/DDBJ whole genome shotgun (WGS) entry which is preliminary data.</text>
</comment>